<dbReference type="RefSeq" id="XP_030387104.1">
    <property type="nucleotide sequence ID" value="XM_030531244.1"/>
</dbReference>
<dbReference type="InterPro" id="IPR032707">
    <property type="entry name" value="MYCBPAP"/>
</dbReference>
<evidence type="ECO:0000313" key="1">
    <source>
        <dbReference type="Proteomes" id="UP000504634"/>
    </source>
</evidence>
<dbReference type="GeneID" id="115633769"/>
<accession>A0A6J2UFB3</accession>
<reference evidence="2" key="1">
    <citation type="submission" date="2025-08" db="UniProtKB">
        <authorList>
            <consortium name="RefSeq"/>
        </authorList>
    </citation>
    <scope>IDENTIFICATION</scope>
    <source>
        <strain evidence="2">11010-0011.00</strain>
        <tissue evidence="2">Whole body</tissue>
    </source>
</reference>
<dbReference type="Pfam" id="PF14646">
    <property type="entry name" value="MYCBPAP"/>
    <property type="match status" value="1"/>
</dbReference>
<name>A0A6J2UFB3_DROLE</name>
<organism evidence="1 2">
    <name type="scientific">Drosophila lebanonensis</name>
    <name type="common">Fruit fly</name>
    <name type="synonym">Scaptodrosophila lebanonensis</name>
    <dbReference type="NCBI Taxonomy" id="7225"/>
    <lineage>
        <taxon>Eukaryota</taxon>
        <taxon>Metazoa</taxon>
        <taxon>Ecdysozoa</taxon>
        <taxon>Arthropoda</taxon>
        <taxon>Hexapoda</taxon>
        <taxon>Insecta</taxon>
        <taxon>Pterygota</taxon>
        <taxon>Neoptera</taxon>
        <taxon>Endopterygota</taxon>
        <taxon>Diptera</taxon>
        <taxon>Brachycera</taxon>
        <taxon>Muscomorpha</taxon>
        <taxon>Ephydroidea</taxon>
        <taxon>Drosophilidae</taxon>
        <taxon>Scaptodrosophila</taxon>
    </lineage>
</organism>
<dbReference type="AlphaFoldDB" id="A0A6J2UFB3"/>
<dbReference type="OrthoDB" id="7883113at2759"/>
<sequence>MFIAYDSKRSPSNSETHVTTPSKLNYFVVDDDNTDKLINEEDPQQLVYEIADGIFDHEDGRYFETSSQDSAANPSCSSQYSVDKRLQYWKDVLRERRALQEKLRLATGKLPQDILFNRISSIDNREKETMKRVLEHAKISSTGPSMQKGQAFEFVGMPQHTITEMMGEEKDQGATKNPWLQSQALDHHLRKQIPHIKRVLNCPPDFEKLQVVGTKSTFSRAGELFSLHSISSQSEESCPELQQFFSVQSYASRASKGKTAGLYINGTLYKDVGAENAPFVERLFCCNPFERLLRPVLRFENNGNKVFSLCWLRQEFFAYNGTLMDTLDDEFVMDTEPFMLRPGEVRLVRVLFQPRKVCIVKQKWLLLIGRRIKNRRLSGFNLYLHGRCTPPEEYTQILDQKIAVVSNLVQKNIKRNCKRFVPTPRTFPCLYHRQVKPEERQMFNECNKGYYCKSYDDLEILKQIFNSVNNSSAAPKWDLSAQTLIASICDLPDLDQRMAYFEELQLVLARMRTCATDNQYNDDGLQLLERKLSRYIYVRGLISNAIEVWESHIFALEGKLFKLALQRQSLHTVIEEEEKLMSFSDLRDMIRNGFSKAVQWEGSAEMNAKTRKKVTHSKYFKDTIYIYTYTKLCSVAEDIVSVIESTEVW</sequence>
<keyword evidence="1" id="KW-1185">Reference proteome</keyword>
<gene>
    <name evidence="2" type="primary">LOC115633769</name>
</gene>
<proteinExistence type="predicted"/>
<evidence type="ECO:0000313" key="2">
    <source>
        <dbReference type="RefSeq" id="XP_030387104.1"/>
    </source>
</evidence>
<dbReference type="Proteomes" id="UP000504634">
    <property type="component" value="Unplaced"/>
</dbReference>
<protein>
    <submittedName>
        <fullName evidence="2">Uncharacterized protein LOC115633769</fullName>
    </submittedName>
</protein>